<accession>A0A2H0UPT4</accession>
<gene>
    <name evidence="1" type="ORF">COU10_02565</name>
</gene>
<reference evidence="2" key="1">
    <citation type="submission" date="2017-09" db="EMBL/GenBank/DDBJ databases">
        <title>Depth-based differentiation of microbial function through sediment-hosted aquifers and enrichment of novel symbionts in the deep terrestrial subsurface.</title>
        <authorList>
            <person name="Probst A.J."/>
            <person name="Ladd B."/>
            <person name="Jarett J.K."/>
            <person name="Geller-Mcgrath D.E."/>
            <person name="Sieber C.M.K."/>
            <person name="Emerson J.B."/>
            <person name="Anantharaman K."/>
            <person name="Thomas B.C."/>
            <person name="Malmstrom R."/>
            <person name="Stieglmeier M."/>
            <person name="Klingl A."/>
            <person name="Woyke T."/>
            <person name="Ryan C.M."/>
            <person name="Banfield J.F."/>
        </authorList>
    </citation>
    <scope>NUCLEOTIDE SEQUENCE [LARGE SCALE GENOMIC DNA]</scope>
</reference>
<feature type="non-terminal residue" evidence="1">
    <location>
        <position position="1"/>
    </location>
</feature>
<proteinExistence type="predicted"/>
<protein>
    <submittedName>
        <fullName evidence="1">Uncharacterized protein</fullName>
    </submittedName>
</protein>
<comment type="caution">
    <text evidence="1">The sequence shown here is derived from an EMBL/GenBank/DDBJ whole genome shotgun (WGS) entry which is preliminary data.</text>
</comment>
<evidence type="ECO:0000313" key="1">
    <source>
        <dbReference type="EMBL" id="PIR87815.1"/>
    </source>
</evidence>
<evidence type="ECO:0000313" key="2">
    <source>
        <dbReference type="Proteomes" id="UP000230903"/>
    </source>
</evidence>
<dbReference type="Proteomes" id="UP000230903">
    <property type="component" value="Unassembled WGS sequence"/>
</dbReference>
<organism evidence="1 2">
    <name type="scientific">Candidatus Harrisonbacteria bacterium CG10_big_fil_rev_8_21_14_0_10_45_28</name>
    <dbReference type="NCBI Taxonomy" id="1974586"/>
    <lineage>
        <taxon>Bacteria</taxon>
        <taxon>Candidatus Harrisoniibacteriota</taxon>
    </lineage>
</organism>
<dbReference type="EMBL" id="PFBC01000040">
    <property type="protein sequence ID" value="PIR87815.1"/>
    <property type="molecule type" value="Genomic_DNA"/>
</dbReference>
<name>A0A2H0UPT4_9BACT</name>
<dbReference type="AlphaFoldDB" id="A0A2H0UPT4"/>
<sequence length="83" mass="9428">GRAKEEIVKKTSLLDTRAERAAAGRAAAGRERRISFRATTRAARGKFQTFLLKQVRAWLYRYTKTKLFGFLRAKSWAAQSAAH</sequence>